<dbReference type="InterPro" id="IPR001841">
    <property type="entry name" value="Znf_RING"/>
</dbReference>
<protein>
    <recommendedName>
        <fullName evidence="7">RING-type domain-containing protein</fullName>
    </recommendedName>
</protein>
<evidence type="ECO:0000256" key="2">
    <source>
        <dbReference type="ARBA" id="ARBA00022771"/>
    </source>
</evidence>
<evidence type="ECO:0000313" key="9">
    <source>
        <dbReference type="Proteomes" id="UP000320762"/>
    </source>
</evidence>
<keyword evidence="2 4" id="KW-0863">Zinc-finger</keyword>
<reference evidence="8 9" key="1">
    <citation type="journal article" date="2019" name="New Phytol.">
        <title>Comparative genomics reveals unique wood-decay strategies and fruiting body development in the Schizophyllaceae.</title>
        <authorList>
            <person name="Almasi E."/>
            <person name="Sahu N."/>
            <person name="Krizsan K."/>
            <person name="Balint B."/>
            <person name="Kovacs G.M."/>
            <person name="Kiss B."/>
            <person name="Cseklye J."/>
            <person name="Drula E."/>
            <person name="Henrissat B."/>
            <person name="Nagy I."/>
            <person name="Chovatia M."/>
            <person name="Adam C."/>
            <person name="LaButti K."/>
            <person name="Lipzen A."/>
            <person name="Riley R."/>
            <person name="Grigoriev I.V."/>
            <person name="Nagy L.G."/>
        </authorList>
    </citation>
    <scope>NUCLEOTIDE SEQUENCE [LARGE SCALE GENOMIC DNA]</scope>
    <source>
        <strain evidence="8 9">NL-1724</strain>
    </source>
</reference>
<proteinExistence type="predicted"/>
<dbReference type="AlphaFoldDB" id="A0A550CZS7"/>
<keyword evidence="3" id="KW-0862">Zinc</keyword>
<evidence type="ECO:0000256" key="5">
    <source>
        <dbReference type="SAM" id="Coils"/>
    </source>
</evidence>
<sequence length="339" mass="38159">MTALALCTICLEARALAELRFFAACGHGFCILCLTRTTTDACPACRTPNIAGPPRRIYVDFLEDDDQELPGDATRPQCPHTPLHSDVTVDTSEDDLDTVVRQLGTLADAPRLDRETKTRVFQALATLEDELRPTLAALRAEREDNTLLLADLDAVYSALDGARNRVRVLEREREAVLKTQHVLERERRELQKERRSLVEIVARAMRELRASGKREKQYDEEVTALREERDVLQGQLSDQDLHVSFLERMLADKTAKAVRRGRRAAGLQKEVKALREDVVGLEHELQALGCETSAHVEATLAIYEDDETMVQLPSKLHRQCVLRRSKSEEPRLSSGGSSR</sequence>
<feature type="chain" id="PRO_5022177454" description="RING-type domain-containing protein" evidence="6">
    <location>
        <begin position="18"/>
        <end position="339"/>
    </location>
</feature>
<name>A0A550CZS7_9AGAR</name>
<keyword evidence="5" id="KW-0175">Coiled coil</keyword>
<feature type="coiled-coil region" evidence="5">
    <location>
        <begin position="264"/>
        <end position="291"/>
    </location>
</feature>
<dbReference type="Gene3D" id="3.30.40.10">
    <property type="entry name" value="Zinc/RING finger domain, C3HC4 (zinc finger)"/>
    <property type="match status" value="1"/>
</dbReference>
<dbReference type="InterPro" id="IPR017907">
    <property type="entry name" value="Znf_RING_CS"/>
</dbReference>
<evidence type="ECO:0000256" key="6">
    <source>
        <dbReference type="SAM" id="SignalP"/>
    </source>
</evidence>
<evidence type="ECO:0000256" key="4">
    <source>
        <dbReference type="PROSITE-ProRule" id="PRU00175"/>
    </source>
</evidence>
<dbReference type="PROSITE" id="PS00518">
    <property type="entry name" value="ZF_RING_1"/>
    <property type="match status" value="1"/>
</dbReference>
<keyword evidence="6" id="KW-0732">Signal</keyword>
<dbReference type="InterPro" id="IPR013083">
    <property type="entry name" value="Znf_RING/FYVE/PHD"/>
</dbReference>
<dbReference type="EMBL" id="VDMD01000001">
    <property type="protein sequence ID" value="TRM70293.1"/>
    <property type="molecule type" value="Genomic_DNA"/>
</dbReference>
<feature type="signal peptide" evidence="6">
    <location>
        <begin position="1"/>
        <end position="17"/>
    </location>
</feature>
<dbReference type="Proteomes" id="UP000320762">
    <property type="component" value="Unassembled WGS sequence"/>
</dbReference>
<dbReference type="PROSITE" id="PS50089">
    <property type="entry name" value="ZF_RING_2"/>
    <property type="match status" value="1"/>
</dbReference>
<dbReference type="STRING" id="97359.A0A550CZS7"/>
<organism evidence="8 9">
    <name type="scientific">Schizophyllum amplum</name>
    <dbReference type="NCBI Taxonomy" id="97359"/>
    <lineage>
        <taxon>Eukaryota</taxon>
        <taxon>Fungi</taxon>
        <taxon>Dikarya</taxon>
        <taxon>Basidiomycota</taxon>
        <taxon>Agaricomycotina</taxon>
        <taxon>Agaricomycetes</taxon>
        <taxon>Agaricomycetidae</taxon>
        <taxon>Agaricales</taxon>
        <taxon>Schizophyllaceae</taxon>
        <taxon>Schizophyllum</taxon>
    </lineage>
</organism>
<dbReference type="SMART" id="SM00184">
    <property type="entry name" value="RING"/>
    <property type="match status" value="1"/>
</dbReference>
<evidence type="ECO:0000259" key="7">
    <source>
        <dbReference type="PROSITE" id="PS50089"/>
    </source>
</evidence>
<keyword evidence="1" id="KW-0479">Metal-binding</keyword>
<feature type="domain" description="RING-type" evidence="7">
    <location>
        <begin position="7"/>
        <end position="46"/>
    </location>
</feature>
<comment type="caution">
    <text evidence="8">The sequence shown here is derived from an EMBL/GenBank/DDBJ whole genome shotgun (WGS) entry which is preliminary data.</text>
</comment>
<keyword evidence="9" id="KW-1185">Reference proteome</keyword>
<accession>A0A550CZS7</accession>
<gene>
    <name evidence="8" type="ORF">BD626DRAFT_580421</name>
</gene>
<dbReference type="SUPFAM" id="SSF57850">
    <property type="entry name" value="RING/U-box"/>
    <property type="match status" value="1"/>
</dbReference>
<evidence type="ECO:0000256" key="1">
    <source>
        <dbReference type="ARBA" id="ARBA00022723"/>
    </source>
</evidence>
<evidence type="ECO:0000313" key="8">
    <source>
        <dbReference type="EMBL" id="TRM70293.1"/>
    </source>
</evidence>
<dbReference type="GO" id="GO:0008270">
    <property type="term" value="F:zinc ion binding"/>
    <property type="evidence" value="ECO:0007669"/>
    <property type="project" value="UniProtKB-KW"/>
</dbReference>
<evidence type="ECO:0000256" key="3">
    <source>
        <dbReference type="ARBA" id="ARBA00022833"/>
    </source>
</evidence>
<feature type="coiled-coil region" evidence="5">
    <location>
        <begin position="152"/>
        <end position="235"/>
    </location>
</feature>